<accession>A0A1N7P0E3</accession>
<evidence type="ECO:0000313" key="1">
    <source>
        <dbReference type="EMBL" id="SIT04037.1"/>
    </source>
</evidence>
<name>A0A1N7P0E3_9FLAO</name>
<dbReference type="EMBL" id="FTOV01000005">
    <property type="protein sequence ID" value="SIT04037.1"/>
    <property type="molecule type" value="Genomic_DNA"/>
</dbReference>
<dbReference type="STRING" id="373672.SAMN05421785_105269"/>
<reference evidence="1 2" key="1">
    <citation type="submission" date="2017-01" db="EMBL/GenBank/DDBJ databases">
        <authorList>
            <person name="Mah S.A."/>
            <person name="Swanson W.J."/>
            <person name="Moy G.W."/>
            <person name="Vacquier V.D."/>
        </authorList>
    </citation>
    <scope>NUCLEOTIDE SEQUENCE [LARGE SCALE GENOMIC DNA]</scope>
    <source>
        <strain evidence="1 2">DSM 18014</strain>
    </source>
</reference>
<organism evidence="1 2">
    <name type="scientific">Chryseobacterium gambrini</name>
    <dbReference type="NCBI Taxonomy" id="373672"/>
    <lineage>
        <taxon>Bacteria</taxon>
        <taxon>Pseudomonadati</taxon>
        <taxon>Bacteroidota</taxon>
        <taxon>Flavobacteriia</taxon>
        <taxon>Flavobacteriales</taxon>
        <taxon>Weeksellaceae</taxon>
        <taxon>Chryseobacterium group</taxon>
        <taxon>Chryseobacterium</taxon>
    </lineage>
</organism>
<evidence type="ECO:0000313" key="2">
    <source>
        <dbReference type="Proteomes" id="UP000185781"/>
    </source>
</evidence>
<protein>
    <submittedName>
        <fullName evidence="1">Uncharacterized protein</fullName>
    </submittedName>
</protein>
<sequence length="39" mass="4715">MQNDVMLKGSQQRIFNNEKYILIVCFYQKDFDRLSLTQS</sequence>
<dbReference type="AlphaFoldDB" id="A0A1N7P0E3"/>
<proteinExistence type="predicted"/>
<gene>
    <name evidence="1" type="ORF">SAMN05421785_105269</name>
</gene>
<dbReference type="Proteomes" id="UP000185781">
    <property type="component" value="Unassembled WGS sequence"/>
</dbReference>